<dbReference type="GO" id="GO:0008270">
    <property type="term" value="F:zinc ion binding"/>
    <property type="evidence" value="ECO:0007669"/>
    <property type="project" value="InterPro"/>
</dbReference>
<evidence type="ECO:0000256" key="14">
    <source>
        <dbReference type="ARBA" id="ARBA00022833"/>
    </source>
</evidence>
<dbReference type="EMBL" id="JAWZYT010000811">
    <property type="protein sequence ID" value="KAK4318662.1"/>
    <property type="molecule type" value="Genomic_DNA"/>
</dbReference>
<dbReference type="InterPro" id="IPR027268">
    <property type="entry name" value="Peptidase_M4/M1_CTD_sf"/>
</dbReference>
<keyword evidence="19" id="KW-1015">Disulfide bond</keyword>
<feature type="active site" description="Proton acceptor" evidence="21">
    <location>
        <position position="478"/>
    </location>
</feature>
<keyword evidence="11 22" id="KW-0479">Metal-binding</keyword>
<protein>
    <recommendedName>
        <fullName evidence="6">Aminopeptidase N</fullName>
        <ecNumber evidence="5">3.4.11.2</ecNumber>
    </recommendedName>
</protein>
<dbReference type="FunFam" id="2.60.40.1910:FF:000008">
    <property type="entry name" value="Aminopeptidase"/>
    <property type="match status" value="1"/>
</dbReference>
<evidence type="ECO:0000256" key="16">
    <source>
        <dbReference type="ARBA" id="ARBA00022989"/>
    </source>
</evidence>
<keyword evidence="17" id="KW-0482">Metalloprotease</keyword>
<keyword evidence="16" id="KW-1133">Transmembrane helix</keyword>
<evidence type="ECO:0000256" key="19">
    <source>
        <dbReference type="ARBA" id="ARBA00023157"/>
    </source>
</evidence>
<proteinExistence type="inferred from homology"/>
<keyword evidence="18" id="KW-0472">Membrane</keyword>
<dbReference type="PRINTS" id="PR00756">
    <property type="entry name" value="ALADIPTASE"/>
</dbReference>
<keyword evidence="14 22" id="KW-0862">Zinc</keyword>
<evidence type="ECO:0000256" key="8">
    <source>
        <dbReference type="ARBA" id="ARBA00022622"/>
    </source>
</evidence>
<dbReference type="CDD" id="cd09601">
    <property type="entry name" value="M1_APN-Q_like"/>
    <property type="match status" value="1"/>
</dbReference>
<evidence type="ECO:0000256" key="1">
    <source>
        <dbReference type="ARBA" id="ARBA00000098"/>
    </source>
</evidence>
<dbReference type="GO" id="GO:0006508">
    <property type="term" value="P:proteolysis"/>
    <property type="evidence" value="ECO:0007669"/>
    <property type="project" value="UniProtKB-KW"/>
</dbReference>
<feature type="domain" description="Aminopeptidase N-like N-terminal" evidence="27">
    <location>
        <begin position="174"/>
        <end position="366"/>
    </location>
</feature>
<keyword evidence="10" id="KW-0812">Transmembrane</keyword>
<evidence type="ECO:0000256" key="17">
    <source>
        <dbReference type="ARBA" id="ARBA00023049"/>
    </source>
</evidence>
<evidence type="ECO:0000256" key="20">
    <source>
        <dbReference type="ARBA" id="ARBA00023180"/>
    </source>
</evidence>
<dbReference type="GO" id="GO:0098552">
    <property type="term" value="C:side of membrane"/>
    <property type="evidence" value="ECO:0007669"/>
    <property type="project" value="UniProtKB-KW"/>
</dbReference>
<dbReference type="FunFam" id="1.25.50.20:FF:000001">
    <property type="entry name" value="Aminopeptidase"/>
    <property type="match status" value="1"/>
</dbReference>
<evidence type="ECO:0000256" key="5">
    <source>
        <dbReference type="ARBA" id="ARBA00012564"/>
    </source>
</evidence>
<feature type="region of interest" description="Disordered" evidence="24">
    <location>
        <begin position="143"/>
        <end position="164"/>
    </location>
</feature>
<evidence type="ECO:0000256" key="12">
    <source>
        <dbReference type="ARBA" id="ARBA00022729"/>
    </source>
</evidence>
<dbReference type="Gene3D" id="1.10.390.10">
    <property type="entry name" value="Neutral Protease Domain 2"/>
    <property type="match status" value="1"/>
</dbReference>
<keyword evidence="29" id="KW-1185">Reference proteome</keyword>
<evidence type="ECO:0000256" key="9">
    <source>
        <dbReference type="ARBA" id="ARBA00022670"/>
    </source>
</evidence>
<feature type="domain" description="ERAP1-like C-terminal" evidence="26">
    <location>
        <begin position="715"/>
        <end position="1040"/>
    </location>
</feature>
<feature type="binding site" evidence="22">
    <location>
        <position position="477"/>
    </location>
    <ligand>
        <name>Zn(2+)</name>
        <dbReference type="ChEBI" id="CHEBI:29105"/>
        <note>catalytic</note>
    </ligand>
</feature>
<dbReference type="InterPro" id="IPR045357">
    <property type="entry name" value="Aminopeptidase_N-like_N"/>
</dbReference>
<dbReference type="InterPro" id="IPR034016">
    <property type="entry name" value="M1_APN-typ"/>
</dbReference>
<dbReference type="Pfam" id="PF17900">
    <property type="entry name" value="Peptidase_M1_N"/>
    <property type="match status" value="1"/>
</dbReference>
<dbReference type="Gene3D" id="2.60.40.1910">
    <property type="match status" value="1"/>
</dbReference>
<keyword evidence="7" id="KW-1003">Cell membrane</keyword>
<feature type="binding site" evidence="22">
    <location>
        <position position="481"/>
    </location>
    <ligand>
        <name>Zn(2+)</name>
        <dbReference type="ChEBI" id="CHEBI:29105"/>
        <note>catalytic</note>
    </ligand>
</feature>
<evidence type="ECO:0000256" key="24">
    <source>
        <dbReference type="SAM" id="MobiDB-lite"/>
    </source>
</evidence>
<dbReference type="PANTHER" id="PTHR11533">
    <property type="entry name" value="PROTEASE M1 ZINC METALLOPROTEASE"/>
    <property type="match status" value="1"/>
</dbReference>
<keyword evidence="15" id="KW-0735">Signal-anchor</keyword>
<comment type="cofactor">
    <cofactor evidence="22">
        <name>Zn(2+)</name>
        <dbReference type="ChEBI" id="CHEBI:29105"/>
    </cofactor>
    <text evidence="22">Binds 1 zinc ion per subunit.</text>
</comment>
<dbReference type="InterPro" id="IPR024571">
    <property type="entry name" value="ERAP1-like_C_dom"/>
</dbReference>
<evidence type="ECO:0000256" key="13">
    <source>
        <dbReference type="ARBA" id="ARBA00022801"/>
    </source>
</evidence>
<keyword evidence="12" id="KW-0732">Signal</keyword>
<keyword evidence="9" id="KW-0645">Protease</keyword>
<feature type="domain" description="Peptidase M1 membrane alanine aminopeptidase" evidence="25">
    <location>
        <begin position="410"/>
        <end position="630"/>
    </location>
</feature>
<evidence type="ECO:0000256" key="23">
    <source>
        <dbReference type="PIRSR" id="PIRSR634016-4"/>
    </source>
</evidence>
<evidence type="ECO:0000256" key="15">
    <source>
        <dbReference type="ARBA" id="ARBA00022968"/>
    </source>
</evidence>
<dbReference type="AlphaFoldDB" id="A0AAE1UCS1"/>
<organism evidence="28 29">
    <name type="scientific">Petrolisthes manimaculis</name>
    <dbReference type="NCBI Taxonomy" id="1843537"/>
    <lineage>
        <taxon>Eukaryota</taxon>
        <taxon>Metazoa</taxon>
        <taxon>Ecdysozoa</taxon>
        <taxon>Arthropoda</taxon>
        <taxon>Crustacea</taxon>
        <taxon>Multicrustacea</taxon>
        <taxon>Malacostraca</taxon>
        <taxon>Eumalacostraca</taxon>
        <taxon>Eucarida</taxon>
        <taxon>Decapoda</taxon>
        <taxon>Pleocyemata</taxon>
        <taxon>Anomura</taxon>
        <taxon>Galatheoidea</taxon>
        <taxon>Porcellanidae</taxon>
        <taxon>Petrolisthes</taxon>
    </lineage>
</organism>
<dbReference type="FunFam" id="1.10.390.10:FF:000016">
    <property type="entry name" value="Glutamyl aminopeptidase"/>
    <property type="match status" value="1"/>
</dbReference>
<comment type="subcellular location">
    <subcellularLocation>
        <location evidence="3">Cell membrane</location>
        <topology evidence="3">Lipid-anchor</topology>
        <topology evidence="3">GPI-anchor</topology>
    </subcellularLocation>
    <subcellularLocation>
        <location evidence="2">Membrane</location>
        <topology evidence="2">Single-pass type II membrane protein</topology>
    </subcellularLocation>
</comment>
<dbReference type="PANTHER" id="PTHR11533:SF294">
    <property type="entry name" value="THYROTROPIN-RELEASING HORMONE-DEGRADING ECTOENZYME"/>
    <property type="match status" value="1"/>
</dbReference>
<evidence type="ECO:0000256" key="7">
    <source>
        <dbReference type="ARBA" id="ARBA00022475"/>
    </source>
</evidence>
<comment type="similarity">
    <text evidence="4">Belongs to the peptidase M1 family.</text>
</comment>
<accession>A0AAE1UCS1</accession>
<feature type="binding site" evidence="22">
    <location>
        <position position="500"/>
    </location>
    <ligand>
        <name>Zn(2+)</name>
        <dbReference type="ChEBI" id="CHEBI:29105"/>
        <note>catalytic</note>
    </ligand>
</feature>
<dbReference type="GO" id="GO:0005886">
    <property type="term" value="C:plasma membrane"/>
    <property type="evidence" value="ECO:0007669"/>
    <property type="project" value="UniProtKB-SubCell"/>
</dbReference>
<dbReference type="FunFam" id="2.60.40.1730:FF:000012">
    <property type="entry name" value="Aminopeptidase N"/>
    <property type="match status" value="1"/>
</dbReference>
<evidence type="ECO:0000313" key="28">
    <source>
        <dbReference type="EMBL" id="KAK4318662.1"/>
    </source>
</evidence>
<keyword evidence="13" id="KW-0378">Hydrolase</keyword>
<evidence type="ECO:0000259" key="27">
    <source>
        <dbReference type="Pfam" id="PF17900"/>
    </source>
</evidence>
<evidence type="ECO:0000259" key="25">
    <source>
        <dbReference type="Pfam" id="PF01433"/>
    </source>
</evidence>
<evidence type="ECO:0000256" key="4">
    <source>
        <dbReference type="ARBA" id="ARBA00010136"/>
    </source>
</evidence>
<dbReference type="Pfam" id="PF11838">
    <property type="entry name" value="ERAP1_C"/>
    <property type="match status" value="1"/>
</dbReference>
<dbReference type="GO" id="GO:0005737">
    <property type="term" value="C:cytoplasm"/>
    <property type="evidence" value="ECO:0007669"/>
    <property type="project" value="TreeGrafter"/>
</dbReference>
<evidence type="ECO:0000256" key="22">
    <source>
        <dbReference type="PIRSR" id="PIRSR634016-3"/>
    </source>
</evidence>
<dbReference type="GO" id="GO:0070006">
    <property type="term" value="F:metalloaminopeptidase activity"/>
    <property type="evidence" value="ECO:0007669"/>
    <property type="project" value="TreeGrafter"/>
</dbReference>
<dbReference type="InterPro" id="IPR001930">
    <property type="entry name" value="Peptidase_M1"/>
</dbReference>
<dbReference type="Proteomes" id="UP001292094">
    <property type="component" value="Unassembled WGS sequence"/>
</dbReference>
<keyword evidence="20" id="KW-0325">Glycoprotein</keyword>
<evidence type="ECO:0000256" key="3">
    <source>
        <dbReference type="ARBA" id="ARBA00004609"/>
    </source>
</evidence>
<dbReference type="InterPro" id="IPR050344">
    <property type="entry name" value="Peptidase_M1_aminopeptidases"/>
</dbReference>
<gene>
    <name evidence="28" type="ORF">Pmani_010356</name>
</gene>
<dbReference type="InterPro" id="IPR042097">
    <property type="entry name" value="Aminopeptidase_N-like_N_sf"/>
</dbReference>
<evidence type="ECO:0000313" key="29">
    <source>
        <dbReference type="Proteomes" id="UP001292094"/>
    </source>
</evidence>
<dbReference type="SUPFAM" id="SSF63737">
    <property type="entry name" value="Leukotriene A4 hydrolase N-terminal domain"/>
    <property type="match status" value="1"/>
</dbReference>
<evidence type="ECO:0000256" key="18">
    <source>
        <dbReference type="ARBA" id="ARBA00023136"/>
    </source>
</evidence>
<feature type="site" description="Transition state stabilizer" evidence="23">
    <location>
        <position position="563"/>
    </location>
</feature>
<evidence type="ECO:0000256" key="11">
    <source>
        <dbReference type="ARBA" id="ARBA00022723"/>
    </source>
</evidence>
<name>A0AAE1UCS1_9EUCA</name>
<keyword evidence="8" id="KW-0336">GPI-anchor</keyword>
<dbReference type="EC" id="3.4.11.2" evidence="5"/>
<comment type="caution">
    <text evidence="28">The sequence shown here is derived from an EMBL/GenBank/DDBJ whole genome shotgun (WGS) entry which is preliminary data.</text>
</comment>
<dbReference type="InterPro" id="IPR014782">
    <property type="entry name" value="Peptidase_M1_dom"/>
</dbReference>
<dbReference type="Pfam" id="PF01433">
    <property type="entry name" value="Peptidase_M1"/>
    <property type="match status" value="1"/>
</dbReference>
<evidence type="ECO:0000259" key="26">
    <source>
        <dbReference type="Pfam" id="PF11838"/>
    </source>
</evidence>
<dbReference type="GO" id="GO:0016285">
    <property type="term" value="F:alanyl aminopeptidase activity"/>
    <property type="evidence" value="ECO:0007669"/>
    <property type="project" value="UniProtKB-EC"/>
</dbReference>
<evidence type="ECO:0000256" key="6">
    <source>
        <dbReference type="ARBA" id="ARBA00015611"/>
    </source>
</evidence>
<evidence type="ECO:0000256" key="10">
    <source>
        <dbReference type="ARBA" id="ARBA00022692"/>
    </source>
</evidence>
<dbReference type="GO" id="GO:0042277">
    <property type="term" value="F:peptide binding"/>
    <property type="evidence" value="ECO:0007669"/>
    <property type="project" value="TreeGrafter"/>
</dbReference>
<keyword evidence="8" id="KW-0449">Lipoprotein</keyword>
<evidence type="ECO:0000256" key="21">
    <source>
        <dbReference type="PIRSR" id="PIRSR634016-1"/>
    </source>
</evidence>
<reference evidence="28" key="1">
    <citation type="submission" date="2023-11" db="EMBL/GenBank/DDBJ databases">
        <title>Genome assemblies of two species of porcelain crab, Petrolisthes cinctipes and Petrolisthes manimaculis (Anomura: Porcellanidae).</title>
        <authorList>
            <person name="Angst P."/>
        </authorList>
    </citation>
    <scope>NUCLEOTIDE SEQUENCE</scope>
    <source>
        <strain evidence="28">PB745_02</strain>
        <tissue evidence="28">Gill</tissue>
    </source>
</reference>
<dbReference type="SUPFAM" id="SSF55486">
    <property type="entry name" value="Metalloproteases ('zincins'), catalytic domain"/>
    <property type="match status" value="1"/>
</dbReference>
<comment type="catalytic activity">
    <reaction evidence="1">
        <text>Release of an N-terminal amino acid, Xaa-|-Yaa- from a peptide, amide or arylamide. Xaa is preferably Ala, but may be most amino acids including Pro (slow action). When a terminal hydrophobic residue is followed by a prolyl residue, the two may be released as an intact Xaa-Pro dipeptide.</text>
        <dbReference type="EC" id="3.4.11.2"/>
    </reaction>
</comment>
<evidence type="ECO:0000256" key="2">
    <source>
        <dbReference type="ARBA" id="ARBA00004606"/>
    </source>
</evidence>
<dbReference type="Gene3D" id="1.25.50.20">
    <property type="match status" value="1"/>
</dbReference>
<dbReference type="Gene3D" id="2.60.40.1730">
    <property type="entry name" value="tricorn interacting facor f3 domain"/>
    <property type="match status" value="1"/>
</dbReference>
<dbReference type="GO" id="GO:0005615">
    <property type="term" value="C:extracellular space"/>
    <property type="evidence" value="ECO:0007669"/>
    <property type="project" value="TreeGrafter"/>
</dbReference>
<dbReference type="GO" id="GO:0043171">
    <property type="term" value="P:peptide catabolic process"/>
    <property type="evidence" value="ECO:0007669"/>
    <property type="project" value="TreeGrafter"/>
</dbReference>
<sequence>MGNAFRNVSGVIYDRRMPLRLKAQVYRTMVRPAALYGADTWAVKEEHIKKLKVAEMRYLRAIRGVTRRDRMRNENIRQEVKVVEMREKIRESRLRWYGHVRKTEDDLVRWAAECREVGTRRRGRPRKRWMDCVRDDGRQVDLNRVGDRNTTPPDGQTEEDWSSVSGRLPPSLEPLHYTLHLQPFLTGNLSIHGTLQVHFRVQHGTDKVVLNMADIITNNNTVKVTRKGEGVGVGVEVVRQTYNPLLQLYTAHLNTHLSPNTTWNISMDFQGFLNDKLVGFYRSTYTDDQGSTRVVAATQFSPSDARRAFPCFDEPALKATFDIHLARPQHMTSLSNMPLLHSTPIKDQPGWVWDTFATTLPMSTYLVGFLVCDYSHHTVAASNSTHNHTLIKVWTRAEALNQTSLATTLTPSLLSFLERYFELLYPLPKLDVATMSDFKFGAMENWGLILYRESRLLHDPKKSSAKSKLDIGNIMAHELAHQWFGNLVTPAWWSELWLKEGFATYMGFVALNDTESTWEVMEQFLTLQLHPALALDSLLSSHPINVEVTNPDDISQMFDAISYKKGSSIIRMMQNFLTEKTFRKGLKNYLNTLKYKSATQEDLWKHLTDAARADGVMGVEMSVKEVMDTWTLQMGYPVVSVFRNGSTATLTQSWFTLDDDEVRKLNLTEGGQTWWIPISYSTQTQLNFSQTHPQRWMPPATHTIQMTGLPNETQWIVVNVQQTGFYRVNYDANNWNPLRTQLESSHTTIHTTNRAQILNDAFSLARAGLLNYTTTLGLTTYMVREEGLVPWNAVLPNLRYLLNMLARSSSFGALRDYVRQLVVPMYESVGFIDDLTSPLVTQLKRVVAVDEACSLTHPPCVHEASAVFEAWITHPHNTSIVTGNTAKSVLCTGLSAGVEGEWDSAWQRYRNSNVATEKVIILKSLGCTKVVWLLARYLEMAFTPDSGVRKQDASTVFTSVARNPIGRDLAWNFVQEKWTHILQYLGPGSSHLSRIIKAATKTFNTPLLLEELERFQCQHTTTGHLGSATRAVQQALESTRLNVKWMRHNYHTIVDWLAGQGFTSTIN</sequence>